<sequence>MGCSGMSEPREIAERLLDAQVEFLLAEVTGDRFAEVVARDVDTVLGVADTLIFRDVVELDQAKQTVATVIDLIGGSPVLADTVGVFSDTIYDHIAENESYTLGQVVDREPVEALLEKILGMHQAQERILDRLTESPLVATVASRFVDKLVGDFMQANLERAEKIPGVSSLMSLGQSAANRAKKAADGTFVGDLAGKGALFALKRTNNAIREMLRDAPVHSAAMEFWDLHADEPVSGLRDYLTKADLNELVVLCYEIAVTTREKEYLGLLVEECVEVFYAKYGDYTLAAMLPELGLTGEDIAAEILRYGPAVVEGAKRNGVLAKLIRERLEPFYLSEPVLSILGEAAKG</sequence>
<evidence type="ECO:0000313" key="1">
    <source>
        <dbReference type="EMBL" id="RBO89546.1"/>
    </source>
</evidence>
<name>A0A366DHR7_9NOCA</name>
<gene>
    <name evidence="1" type="ORF">DFR74_107224</name>
</gene>
<dbReference type="AlphaFoldDB" id="A0A366DHR7"/>
<reference evidence="1 2" key="1">
    <citation type="submission" date="2018-06" db="EMBL/GenBank/DDBJ databases">
        <title>Genomic Encyclopedia of Type Strains, Phase IV (KMG-IV): sequencing the most valuable type-strain genomes for metagenomic binning, comparative biology and taxonomic classification.</title>
        <authorList>
            <person name="Goeker M."/>
        </authorList>
    </citation>
    <scope>NUCLEOTIDE SEQUENCE [LARGE SCALE GENOMIC DNA]</scope>
    <source>
        <strain evidence="1 2">DSM 44599</strain>
    </source>
</reference>
<dbReference type="STRING" id="1210090.GCA_001613185_01932"/>
<dbReference type="EMBL" id="QNRE01000007">
    <property type="protein sequence ID" value="RBO89546.1"/>
    <property type="molecule type" value="Genomic_DNA"/>
</dbReference>
<evidence type="ECO:0000313" key="2">
    <source>
        <dbReference type="Proteomes" id="UP000252586"/>
    </source>
</evidence>
<protein>
    <submittedName>
        <fullName evidence="1">Uncharacterized protein</fullName>
    </submittedName>
</protein>
<comment type="caution">
    <text evidence="1">The sequence shown here is derived from an EMBL/GenBank/DDBJ whole genome shotgun (WGS) entry which is preliminary data.</text>
</comment>
<organism evidence="1 2">
    <name type="scientific">Nocardia puris</name>
    <dbReference type="NCBI Taxonomy" id="208602"/>
    <lineage>
        <taxon>Bacteria</taxon>
        <taxon>Bacillati</taxon>
        <taxon>Actinomycetota</taxon>
        <taxon>Actinomycetes</taxon>
        <taxon>Mycobacteriales</taxon>
        <taxon>Nocardiaceae</taxon>
        <taxon>Nocardia</taxon>
    </lineage>
</organism>
<dbReference type="Proteomes" id="UP000252586">
    <property type="component" value="Unassembled WGS sequence"/>
</dbReference>
<keyword evidence="2" id="KW-1185">Reference proteome</keyword>
<accession>A0A366DHR7</accession>
<proteinExistence type="predicted"/>